<dbReference type="PROSITE" id="PS51737">
    <property type="entry name" value="RECOMBINASE_DNA_BIND"/>
    <property type="match status" value="1"/>
</dbReference>
<evidence type="ECO:0000259" key="3">
    <source>
        <dbReference type="PROSITE" id="PS51737"/>
    </source>
</evidence>
<keyword evidence="5" id="KW-1185">Reference proteome</keyword>
<dbReference type="PANTHER" id="PTHR30461:SF23">
    <property type="entry name" value="DNA RECOMBINASE-RELATED"/>
    <property type="match status" value="1"/>
</dbReference>
<dbReference type="AlphaFoldDB" id="A0A7L6N3M4"/>
<dbReference type="InterPro" id="IPR011109">
    <property type="entry name" value="DNA_bind_recombinase_dom"/>
</dbReference>
<feature type="domain" description="Recombinase" evidence="3">
    <location>
        <begin position="185"/>
        <end position="311"/>
    </location>
</feature>
<dbReference type="InterPro" id="IPR038109">
    <property type="entry name" value="DNA_bind_recomb_sf"/>
</dbReference>
<dbReference type="PROSITE" id="PS51736">
    <property type="entry name" value="RECOMBINASES_3"/>
    <property type="match status" value="1"/>
</dbReference>
<dbReference type="CDD" id="cd00338">
    <property type="entry name" value="Ser_Recombinase"/>
    <property type="match status" value="1"/>
</dbReference>
<evidence type="ECO:0000313" key="4">
    <source>
        <dbReference type="EMBL" id="QLY39837.1"/>
    </source>
</evidence>
<dbReference type="InterPro" id="IPR036162">
    <property type="entry name" value="Resolvase-like_N_sf"/>
</dbReference>
<keyword evidence="1" id="KW-0175">Coiled coil</keyword>
<name>A0A7L6N3M4_9MOLU</name>
<dbReference type="KEGG" id="tbk:HF295_02765"/>
<dbReference type="EMBL" id="CP051151">
    <property type="protein sequence ID" value="QLY39837.1"/>
    <property type="molecule type" value="Genomic_DNA"/>
</dbReference>
<dbReference type="GO" id="GO:0000150">
    <property type="term" value="F:DNA strand exchange activity"/>
    <property type="evidence" value="ECO:0007669"/>
    <property type="project" value="InterPro"/>
</dbReference>
<dbReference type="GO" id="GO:0003677">
    <property type="term" value="F:DNA binding"/>
    <property type="evidence" value="ECO:0007669"/>
    <property type="project" value="InterPro"/>
</dbReference>
<reference evidence="4 5" key="1">
    <citation type="submission" date="2020-04" db="EMBL/GenBank/DDBJ databases">
        <authorList>
            <person name="Zheng R.K."/>
            <person name="Sun C.M."/>
        </authorList>
    </citation>
    <scope>NUCLEOTIDE SEQUENCE [LARGE SCALE GENOMIC DNA]</scope>
    <source>
        <strain evidence="5">zrk29</strain>
    </source>
</reference>
<gene>
    <name evidence="4" type="ORF">HF295_02765</name>
</gene>
<accession>A0A7L6N3M4</accession>
<dbReference type="Gene3D" id="3.40.50.1390">
    <property type="entry name" value="Resolvase, N-terminal catalytic domain"/>
    <property type="match status" value="1"/>
</dbReference>
<dbReference type="RefSeq" id="WP_312032325.1">
    <property type="nucleotide sequence ID" value="NZ_CP051151.1"/>
</dbReference>
<dbReference type="Gene3D" id="3.90.1750.20">
    <property type="entry name" value="Putative Large Serine Recombinase, Chain B, Domain 2"/>
    <property type="match status" value="1"/>
</dbReference>
<protein>
    <submittedName>
        <fullName evidence="4">Recombinase family protein</fullName>
    </submittedName>
</protein>
<evidence type="ECO:0000259" key="2">
    <source>
        <dbReference type="PROSITE" id="PS51736"/>
    </source>
</evidence>
<dbReference type="Proteomes" id="UP000512167">
    <property type="component" value="Chromosome"/>
</dbReference>
<proteinExistence type="predicted"/>
<evidence type="ECO:0000256" key="1">
    <source>
        <dbReference type="SAM" id="Coils"/>
    </source>
</evidence>
<dbReference type="SUPFAM" id="SSF53041">
    <property type="entry name" value="Resolvase-like"/>
    <property type="match status" value="1"/>
</dbReference>
<dbReference type="Pfam" id="PF00239">
    <property type="entry name" value="Resolvase"/>
    <property type="match status" value="1"/>
</dbReference>
<organism evidence="4 5">
    <name type="scientific">Hujiaoplasma nucleasis</name>
    <dbReference type="NCBI Taxonomy" id="2725268"/>
    <lineage>
        <taxon>Bacteria</taxon>
        <taxon>Bacillati</taxon>
        <taxon>Mycoplasmatota</taxon>
        <taxon>Mollicutes</taxon>
        <taxon>Candidatus Izemoplasmatales</taxon>
        <taxon>Hujiaoplasmataceae</taxon>
        <taxon>Hujiaoplasma</taxon>
    </lineage>
</organism>
<dbReference type="InterPro" id="IPR006119">
    <property type="entry name" value="Resolv_N"/>
</dbReference>
<dbReference type="InterPro" id="IPR050639">
    <property type="entry name" value="SSR_resolvase"/>
</dbReference>
<dbReference type="SMART" id="SM00857">
    <property type="entry name" value="Resolvase"/>
    <property type="match status" value="1"/>
</dbReference>
<dbReference type="Pfam" id="PF07508">
    <property type="entry name" value="Recombinase"/>
    <property type="match status" value="1"/>
</dbReference>
<sequence length="566" mass="65843">MNQTIVEIIEPTPRFKDLETNQILEKKKVAAYARVSTDETDQLHSYQNQIQEYTGRIQKNEEWEFAGMYADEGITGTDMRKRPNFMKMIQAAKDGHIDMIITKSISRFSRNTVDILTVIKELRTIGVEIFFEKENISSTDPKIDLVLTLMSSIAQEESRSISENTKWGIQKRFQQGKLIMNTTWFLGYDKDDDGNLIVNHEQAETVKYIFDLYLRGMGVTALARHLQSENIKNGRGAVAWYPDTVKEILKNEKYAGDLMLQKTVTLDYLTHKTLENDGHATKYYIKDAHEAIIDRETFDIVQTMLQARETILSVDNKERRKHLARKPIKGLVYCSKCKRMYNSKMHNSGTTFKKSMLKCHTLINNPHNCVNPSIHEPLLERGTLYAIEKLTKTPSMQEDLIHYMEKSLKQTNSHEPLKALRQESRLIANALKALPKQRINSTMTDDEFNKEYQALSQKYENIKQQIEDLKSTITKELLMRRRFYALKAFIDTDYKDLSIIKSFFGLILVMGKNHVRYVIDDTFSIIDELHEKIDTIKKLPIILKGTYYDIKTNDNLYYEVSIYEGN</sequence>
<evidence type="ECO:0000313" key="5">
    <source>
        <dbReference type="Proteomes" id="UP000512167"/>
    </source>
</evidence>
<feature type="domain" description="Resolvase/invertase-type recombinase catalytic" evidence="2">
    <location>
        <begin position="28"/>
        <end position="176"/>
    </location>
</feature>
<dbReference type="PANTHER" id="PTHR30461">
    <property type="entry name" value="DNA-INVERTASE FROM LAMBDOID PROPHAGE"/>
    <property type="match status" value="1"/>
</dbReference>
<feature type="coiled-coil region" evidence="1">
    <location>
        <begin position="445"/>
        <end position="472"/>
    </location>
</feature>